<dbReference type="Proteomes" id="UP001054945">
    <property type="component" value="Unassembled WGS sequence"/>
</dbReference>
<dbReference type="AlphaFoldDB" id="A0AAV4PK27"/>
<keyword evidence="2" id="KW-1185">Reference proteome</keyword>
<dbReference type="EMBL" id="BPLR01004813">
    <property type="protein sequence ID" value="GIX97732.1"/>
    <property type="molecule type" value="Genomic_DNA"/>
</dbReference>
<sequence length="226" mass="25555">MPSINISSEETIYDSNSSFLQTIFSPKRSLNILLSSKKKKTSQNHTNHNKLFFTQQGIIKDLGDQTWRVFYQTATLDGAPRIPAKKISISQENSYGLELLHLFGAQKRVFSCRVDRLKLLFSTTLRFWIIGVIGCPARVAKGDSTSRISRKLAAHPRGSFVVRRVNSWPFFLNESALSLVARPFEMETSKTDSGFRTSRLGFQIPNAGSRRIFSTKDGNLDYKLKA</sequence>
<protein>
    <submittedName>
        <fullName evidence="1">Uncharacterized protein</fullName>
    </submittedName>
</protein>
<comment type="caution">
    <text evidence="1">The sequence shown here is derived from an EMBL/GenBank/DDBJ whole genome shotgun (WGS) entry which is preliminary data.</text>
</comment>
<accession>A0AAV4PK27</accession>
<reference evidence="1 2" key="1">
    <citation type="submission" date="2021-06" db="EMBL/GenBank/DDBJ databases">
        <title>Caerostris extrusa draft genome.</title>
        <authorList>
            <person name="Kono N."/>
            <person name="Arakawa K."/>
        </authorList>
    </citation>
    <scope>NUCLEOTIDE SEQUENCE [LARGE SCALE GENOMIC DNA]</scope>
</reference>
<organism evidence="1 2">
    <name type="scientific">Caerostris extrusa</name>
    <name type="common">Bark spider</name>
    <name type="synonym">Caerostris bankana</name>
    <dbReference type="NCBI Taxonomy" id="172846"/>
    <lineage>
        <taxon>Eukaryota</taxon>
        <taxon>Metazoa</taxon>
        <taxon>Ecdysozoa</taxon>
        <taxon>Arthropoda</taxon>
        <taxon>Chelicerata</taxon>
        <taxon>Arachnida</taxon>
        <taxon>Araneae</taxon>
        <taxon>Araneomorphae</taxon>
        <taxon>Entelegynae</taxon>
        <taxon>Araneoidea</taxon>
        <taxon>Araneidae</taxon>
        <taxon>Caerostris</taxon>
    </lineage>
</organism>
<evidence type="ECO:0000313" key="2">
    <source>
        <dbReference type="Proteomes" id="UP001054945"/>
    </source>
</evidence>
<name>A0AAV4PK27_CAEEX</name>
<evidence type="ECO:0000313" key="1">
    <source>
        <dbReference type="EMBL" id="GIX97732.1"/>
    </source>
</evidence>
<gene>
    <name evidence="1" type="ORF">CEXT_533041</name>
</gene>
<proteinExistence type="predicted"/>